<reference evidence="1" key="1">
    <citation type="journal article" date="2015" name="Nature">
        <title>Complex archaea that bridge the gap between prokaryotes and eukaryotes.</title>
        <authorList>
            <person name="Spang A."/>
            <person name="Saw J.H."/>
            <person name="Jorgensen S.L."/>
            <person name="Zaremba-Niedzwiedzka K."/>
            <person name="Martijn J."/>
            <person name="Lind A.E."/>
            <person name="van Eijk R."/>
            <person name="Schleper C."/>
            <person name="Guy L."/>
            <person name="Ettema T.J."/>
        </authorList>
    </citation>
    <scope>NUCLEOTIDE SEQUENCE</scope>
</reference>
<dbReference type="InterPro" id="IPR023211">
    <property type="entry name" value="DNA_pol_palm_dom_sf"/>
</dbReference>
<dbReference type="Gene3D" id="3.90.1600.10">
    <property type="entry name" value="Palm domain of DNA polymerase"/>
    <property type="match status" value="1"/>
</dbReference>
<dbReference type="AlphaFoldDB" id="A0A0F9KZP4"/>
<gene>
    <name evidence="1" type="ORF">LCGC14_1639330</name>
</gene>
<dbReference type="PROSITE" id="PS00116">
    <property type="entry name" value="DNA_POLYMERASE_B"/>
    <property type="match status" value="1"/>
</dbReference>
<dbReference type="SUPFAM" id="SSF56672">
    <property type="entry name" value="DNA/RNA polymerases"/>
    <property type="match status" value="1"/>
</dbReference>
<organism evidence="1">
    <name type="scientific">marine sediment metagenome</name>
    <dbReference type="NCBI Taxonomy" id="412755"/>
    <lineage>
        <taxon>unclassified sequences</taxon>
        <taxon>metagenomes</taxon>
        <taxon>ecological metagenomes</taxon>
    </lineage>
</organism>
<dbReference type="InterPro" id="IPR017964">
    <property type="entry name" value="DNA-dir_DNA_pol_B_CS"/>
</dbReference>
<proteinExistence type="predicted"/>
<dbReference type="GO" id="GO:0003676">
    <property type="term" value="F:nucleic acid binding"/>
    <property type="evidence" value="ECO:0007669"/>
    <property type="project" value="InterPro"/>
</dbReference>
<feature type="non-terminal residue" evidence="1">
    <location>
        <position position="1"/>
    </location>
</feature>
<evidence type="ECO:0000313" key="1">
    <source>
        <dbReference type="EMBL" id="KKM21055.1"/>
    </source>
</evidence>
<dbReference type="EMBL" id="LAZR01013638">
    <property type="protein sequence ID" value="KKM21055.1"/>
    <property type="molecule type" value="Genomic_DNA"/>
</dbReference>
<accession>A0A0F9KZP4</accession>
<protein>
    <submittedName>
        <fullName evidence="1">Uncharacterized protein</fullName>
    </submittedName>
</protein>
<dbReference type="InterPro" id="IPR043502">
    <property type="entry name" value="DNA/RNA_pol_sf"/>
</dbReference>
<comment type="caution">
    <text evidence="1">The sequence shown here is derived from an EMBL/GenBank/DDBJ whole genome shotgun (WGS) entry which is preliminary data.</text>
</comment>
<name>A0A0F9KZP4_9ZZZZ</name>
<dbReference type="GO" id="GO:0000166">
    <property type="term" value="F:nucleotide binding"/>
    <property type="evidence" value="ECO:0007669"/>
    <property type="project" value="InterPro"/>
</dbReference>
<sequence>EVCYKRGSNHPFKIRYLLGEIFESTGTVESFNSFPAISSQVTAYARMYLYKLMNIVQSGNYFYCDTDSLIINSKGLDNLYSLLHDTKLGYLKIEETTSFINIRGLKDYSTSNKNVLKGIRKSAIQIAPMVFQQERWPSFKGLLRTDDVNTYTISTVTKTLSREYTKGYVDGNGIVQPFVLSESDSLF</sequence>